<name>A0AAW1LCB7_POPJA</name>
<accession>A0AAW1LCB7</accession>
<keyword evidence="2" id="KW-1185">Reference proteome</keyword>
<evidence type="ECO:0000313" key="1">
    <source>
        <dbReference type="EMBL" id="KAK9731066.1"/>
    </source>
</evidence>
<sequence length="151" mass="16834">MGLLQDSIDIQAGNIGFATIPWRDWYNGILRYVENTTARTNTTDAHRSLWRLLDQCAEAAHTQTYIHNRLSKAHFDRCSTDWSSDGCIVLDSKIAIYELLQYGGQHGATLATFITIFSKLNGKSSPGADSKLPEVFKEATHFISGPITRLS</sequence>
<evidence type="ECO:0000313" key="2">
    <source>
        <dbReference type="Proteomes" id="UP001458880"/>
    </source>
</evidence>
<protein>
    <submittedName>
        <fullName evidence="1">Uncharacterized protein</fullName>
    </submittedName>
</protein>
<gene>
    <name evidence="1" type="ORF">QE152_g14009</name>
</gene>
<comment type="caution">
    <text evidence="1">The sequence shown here is derived from an EMBL/GenBank/DDBJ whole genome shotgun (WGS) entry which is preliminary data.</text>
</comment>
<dbReference type="AlphaFoldDB" id="A0AAW1LCB7"/>
<dbReference type="EMBL" id="JASPKY010000138">
    <property type="protein sequence ID" value="KAK9731066.1"/>
    <property type="molecule type" value="Genomic_DNA"/>
</dbReference>
<reference evidence="1 2" key="1">
    <citation type="journal article" date="2024" name="BMC Genomics">
        <title>De novo assembly and annotation of Popillia japonica's genome with initial clues to its potential as an invasive pest.</title>
        <authorList>
            <person name="Cucini C."/>
            <person name="Boschi S."/>
            <person name="Funari R."/>
            <person name="Cardaioli E."/>
            <person name="Iannotti N."/>
            <person name="Marturano G."/>
            <person name="Paoli F."/>
            <person name="Bruttini M."/>
            <person name="Carapelli A."/>
            <person name="Frati F."/>
            <person name="Nardi F."/>
        </authorList>
    </citation>
    <scope>NUCLEOTIDE SEQUENCE [LARGE SCALE GENOMIC DNA]</scope>
    <source>
        <strain evidence="1">DMR45628</strain>
    </source>
</reference>
<organism evidence="1 2">
    <name type="scientific">Popillia japonica</name>
    <name type="common">Japanese beetle</name>
    <dbReference type="NCBI Taxonomy" id="7064"/>
    <lineage>
        <taxon>Eukaryota</taxon>
        <taxon>Metazoa</taxon>
        <taxon>Ecdysozoa</taxon>
        <taxon>Arthropoda</taxon>
        <taxon>Hexapoda</taxon>
        <taxon>Insecta</taxon>
        <taxon>Pterygota</taxon>
        <taxon>Neoptera</taxon>
        <taxon>Endopterygota</taxon>
        <taxon>Coleoptera</taxon>
        <taxon>Polyphaga</taxon>
        <taxon>Scarabaeiformia</taxon>
        <taxon>Scarabaeidae</taxon>
        <taxon>Rutelinae</taxon>
        <taxon>Popillia</taxon>
    </lineage>
</organism>
<proteinExistence type="predicted"/>
<dbReference type="Proteomes" id="UP001458880">
    <property type="component" value="Unassembled WGS sequence"/>
</dbReference>